<feature type="transmembrane region" description="Helical" evidence="1">
    <location>
        <begin position="26"/>
        <end position="48"/>
    </location>
</feature>
<accession>A0A538TCB0</accession>
<dbReference type="InterPro" id="IPR007462">
    <property type="entry name" value="COV1-like"/>
</dbReference>
<protein>
    <submittedName>
        <fullName evidence="2">DUF502 domain-containing protein</fullName>
    </submittedName>
</protein>
<evidence type="ECO:0000256" key="1">
    <source>
        <dbReference type="SAM" id="Phobius"/>
    </source>
</evidence>
<name>A0A538TCB0_UNCEI</name>
<dbReference type="EMBL" id="VBOV01000036">
    <property type="protein sequence ID" value="TMQ61268.1"/>
    <property type="molecule type" value="Genomic_DNA"/>
</dbReference>
<comment type="caution">
    <text evidence="2">The sequence shown here is derived from an EMBL/GenBank/DDBJ whole genome shotgun (WGS) entry which is preliminary data.</text>
</comment>
<evidence type="ECO:0000313" key="2">
    <source>
        <dbReference type="EMBL" id="TMQ61268.1"/>
    </source>
</evidence>
<dbReference type="PANTHER" id="PTHR31876:SF26">
    <property type="entry name" value="PROTEIN LIKE COV 2"/>
    <property type="match status" value="1"/>
</dbReference>
<dbReference type="PANTHER" id="PTHR31876">
    <property type="entry name" value="COV-LIKE PROTEIN 1"/>
    <property type="match status" value="1"/>
</dbReference>
<sequence length="217" mass="23284">MNLDPNLPAMSASTFKPSIWNRLRNAFFTGLLVLAPATITIYVVWRLFVFVDHLLGTALRRGHFRLGGVPSLGFLTLLAIIMAVGFLANNFLGRQIGAVLEGMLLRVPFFRGLYAVVKQVGEVLLGDKRGAFQRVVLIEFPTPGRYALAFVTASPASGVTLPGGAPLVGVFLPHAPNPTTGFLLFYPPETLIPTSLRVEQALKMVVSGGVVNPGTVA</sequence>
<dbReference type="AlphaFoldDB" id="A0A538TCB0"/>
<dbReference type="Pfam" id="PF04367">
    <property type="entry name" value="DUF502"/>
    <property type="match status" value="1"/>
</dbReference>
<keyword evidence="1" id="KW-1133">Transmembrane helix</keyword>
<dbReference type="Proteomes" id="UP000320913">
    <property type="component" value="Unassembled WGS sequence"/>
</dbReference>
<keyword evidence="1" id="KW-0812">Transmembrane</keyword>
<organism evidence="2 3">
    <name type="scientific">Eiseniibacteriota bacterium</name>
    <dbReference type="NCBI Taxonomy" id="2212470"/>
    <lineage>
        <taxon>Bacteria</taxon>
        <taxon>Candidatus Eiseniibacteriota</taxon>
    </lineage>
</organism>
<gene>
    <name evidence="2" type="ORF">E6K75_01575</name>
</gene>
<reference evidence="2 3" key="1">
    <citation type="journal article" date="2019" name="Nat. Microbiol.">
        <title>Mediterranean grassland soil C-N compound turnover is dependent on rainfall and depth, and is mediated by genomically divergent microorganisms.</title>
        <authorList>
            <person name="Diamond S."/>
            <person name="Andeer P.F."/>
            <person name="Li Z."/>
            <person name="Crits-Christoph A."/>
            <person name="Burstein D."/>
            <person name="Anantharaman K."/>
            <person name="Lane K.R."/>
            <person name="Thomas B.C."/>
            <person name="Pan C."/>
            <person name="Northen T.R."/>
            <person name="Banfield J.F."/>
        </authorList>
    </citation>
    <scope>NUCLEOTIDE SEQUENCE [LARGE SCALE GENOMIC DNA]</scope>
    <source>
        <strain evidence="2">WS_5</strain>
    </source>
</reference>
<feature type="transmembrane region" description="Helical" evidence="1">
    <location>
        <begin position="68"/>
        <end position="88"/>
    </location>
</feature>
<proteinExistence type="predicted"/>
<keyword evidence="1" id="KW-0472">Membrane</keyword>
<evidence type="ECO:0000313" key="3">
    <source>
        <dbReference type="Proteomes" id="UP000320913"/>
    </source>
</evidence>